<name>A0A9P7D239_9AGAM</name>
<evidence type="ECO:0000256" key="1">
    <source>
        <dbReference type="SAM" id="MobiDB-lite"/>
    </source>
</evidence>
<organism evidence="2 3">
    <name type="scientific">Suillus placidus</name>
    <dbReference type="NCBI Taxonomy" id="48579"/>
    <lineage>
        <taxon>Eukaryota</taxon>
        <taxon>Fungi</taxon>
        <taxon>Dikarya</taxon>
        <taxon>Basidiomycota</taxon>
        <taxon>Agaricomycotina</taxon>
        <taxon>Agaricomycetes</taxon>
        <taxon>Agaricomycetidae</taxon>
        <taxon>Boletales</taxon>
        <taxon>Suillineae</taxon>
        <taxon>Suillaceae</taxon>
        <taxon>Suillus</taxon>
    </lineage>
</organism>
<feature type="compositionally biased region" description="Polar residues" evidence="1">
    <location>
        <begin position="286"/>
        <end position="295"/>
    </location>
</feature>
<feature type="region of interest" description="Disordered" evidence="1">
    <location>
        <begin position="119"/>
        <end position="200"/>
    </location>
</feature>
<feature type="compositionally biased region" description="Polar residues" evidence="1">
    <location>
        <begin position="259"/>
        <end position="270"/>
    </location>
</feature>
<comment type="caution">
    <text evidence="2">The sequence shown here is derived from an EMBL/GenBank/DDBJ whole genome shotgun (WGS) entry which is preliminary data.</text>
</comment>
<feature type="region of interest" description="Disordered" evidence="1">
    <location>
        <begin position="258"/>
        <end position="396"/>
    </location>
</feature>
<dbReference type="Proteomes" id="UP000714275">
    <property type="component" value="Unassembled WGS sequence"/>
</dbReference>
<reference evidence="2" key="1">
    <citation type="journal article" date="2020" name="New Phytol.">
        <title>Comparative genomics reveals dynamic genome evolution in host specialist ectomycorrhizal fungi.</title>
        <authorList>
            <person name="Lofgren L.A."/>
            <person name="Nguyen N.H."/>
            <person name="Vilgalys R."/>
            <person name="Ruytinx J."/>
            <person name="Liao H.L."/>
            <person name="Branco S."/>
            <person name="Kuo A."/>
            <person name="LaButti K."/>
            <person name="Lipzen A."/>
            <person name="Andreopoulos W."/>
            <person name="Pangilinan J."/>
            <person name="Riley R."/>
            <person name="Hundley H."/>
            <person name="Na H."/>
            <person name="Barry K."/>
            <person name="Grigoriev I.V."/>
            <person name="Stajich J.E."/>
            <person name="Kennedy P.G."/>
        </authorList>
    </citation>
    <scope>NUCLEOTIDE SEQUENCE</scope>
    <source>
        <strain evidence="2">DOB743</strain>
    </source>
</reference>
<keyword evidence="3" id="KW-1185">Reference proteome</keyword>
<feature type="compositionally biased region" description="Pro residues" evidence="1">
    <location>
        <begin position="310"/>
        <end position="324"/>
    </location>
</feature>
<protein>
    <submittedName>
        <fullName evidence="2">Uncharacterized protein</fullName>
    </submittedName>
</protein>
<sequence>MSNSQPLRKPSLLCRIGARVDDPPHHVGSSQRNHHSYYSKQREETRLKPLGNNSEGKEASGSTTGHAGRHPQAKQHVPDSSFVDRVPAIRPPTAFSPGTVTQEWNNHAYSILATVSISGSPAGSDIKSMSVDDGSLDSRRFRKRSSRMSVDPSPLTGTYRKASSQMSVDPSSPNVDQSAQHRASSRMSVDVPSARRSRGPSDQMLIDEIQHHYSTRNLPQQLYFGPSLTTRPTVSPTMTCSRNTSVHFPRERALASSALPPTSFSLQHTSLSHDRGSPRGEANSALMPSSRSLSLQHGRDKENQVLSPITSPPRPCTSQPPPSPIHSSLAHPPGRSEFSPAAPSGTFSPKHGTPASGLGNRSPPTSPDVVHCQSPTSRSRVRVRRSSSGDDASYKRHCVRQDSQPIALLSIDSRSACGTSPQSPQSLSPIDEVWLPPMDKQLEMAHKSQLKSRFRKFKAIIGGAVNEIKEAIVPYHKDHRKRKVVRTNTNSEPFSGVPDYLRSLERYNPPKTTHASRSQPRTSFDIGKDIDHIAQTWTKLALCDSPTVLRGDELLQGEVPYLSLSPPRINEPRTSESRSPPVRRAAGLGAVTQFQSDDEVEIYMGDAVNLAAPTFRRRRTADAFDANGVVIPRLPNNYRPHHR</sequence>
<feature type="compositionally biased region" description="Polar residues" evidence="1">
    <location>
        <begin position="161"/>
        <end position="187"/>
    </location>
</feature>
<dbReference type="EMBL" id="JABBWD010000021">
    <property type="protein sequence ID" value="KAG1777420.1"/>
    <property type="molecule type" value="Genomic_DNA"/>
</dbReference>
<feature type="region of interest" description="Disordered" evidence="1">
    <location>
        <begin position="565"/>
        <end position="584"/>
    </location>
</feature>
<proteinExistence type="predicted"/>
<evidence type="ECO:0000313" key="3">
    <source>
        <dbReference type="Proteomes" id="UP000714275"/>
    </source>
</evidence>
<dbReference type="OrthoDB" id="2655144at2759"/>
<gene>
    <name evidence="2" type="ORF">EV702DRAFT_1197394</name>
</gene>
<dbReference type="AlphaFoldDB" id="A0A9P7D239"/>
<feature type="region of interest" description="Disordered" evidence="1">
    <location>
        <begin position="1"/>
        <end position="81"/>
    </location>
</feature>
<accession>A0A9P7D239</accession>
<evidence type="ECO:0000313" key="2">
    <source>
        <dbReference type="EMBL" id="KAG1777420.1"/>
    </source>
</evidence>